<proteinExistence type="predicted"/>
<reference evidence="1" key="1">
    <citation type="submission" date="2014-05" db="EMBL/GenBank/DDBJ databases">
        <authorList>
            <person name="Chronopoulou M."/>
        </authorList>
    </citation>
    <scope>NUCLEOTIDE SEQUENCE</scope>
    <source>
        <tissue evidence="1">Whole organism</tissue>
    </source>
</reference>
<evidence type="ECO:0000313" key="1">
    <source>
        <dbReference type="EMBL" id="CDW34121.1"/>
    </source>
</evidence>
<sequence>MFFPVLAEIWIPYVPKHGIDKEDGLNRSRHRQLTYIIVEILSEVKLCLRPPFYMYQNTYISKLHTC</sequence>
<feature type="non-terminal residue" evidence="1">
    <location>
        <position position="66"/>
    </location>
</feature>
<organism evidence="1">
    <name type="scientific">Lepeophtheirus salmonis</name>
    <name type="common">Salmon louse</name>
    <name type="synonym">Caligus salmonis</name>
    <dbReference type="NCBI Taxonomy" id="72036"/>
    <lineage>
        <taxon>Eukaryota</taxon>
        <taxon>Metazoa</taxon>
        <taxon>Ecdysozoa</taxon>
        <taxon>Arthropoda</taxon>
        <taxon>Crustacea</taxon>
        <taxon>Multicrustacea</taxon>
        <taxon>Hexanauplia</taxon>
        <taxon>Copepoda</taxon>
        <taxon>Siphonostomatoida</taxon>
        <taxon>Caligidae</taxon>
        <taxon>Lepeophtheirus</taxon>
    </lineage>
</organism>
<dbReference type="AlphaFoldDB" id="A0A0K2U8T6"/>
<dbReference type="EMBL" id="HACA01016760">
    <property type="protein sequence ID" value="CDW34121.1"/>
    <property type="molecule type" value="Transcribed_RNA"/>
</dbReference>
<protein>
    <submittedName>
        <fullName evidence="1">Uncharacterized protein</fullName>
    </submittedName>
</protein>
<name>A0A0K2U8T6_LEPSM</name>
<accession>A0A0K2U8T6</accession>